<evidence type="ECO:0000256" key="1">
    <source>
        <dbReference type="SAM" id="Phobius"/>
    </source>
</evidence>
<gene>
    <name evidence="2" type="ORF">RAH46_23695</name>
</gene>
<dbReference type="RefSeq" id="WP_011532301.1">
    <property type="nucleotide sequence ID" value="NZ_CP132921.1"/>
</dbReference>
<name>A0ABY9QPN8_9PSED</name>
<reference evidence="2 3" key="1">
    <citation type="submission" date="2023-08" db="EMBL/GenBank/DDBJ databases">
        <title>Complete Genome Sequence of Pseudomonas entomophila TVIN A01.</title>
        <authorList>
            <person name="Shelke T."/>
            <person name="Mahar N.S."/>
            <person name="Gupta I."/>
            <person name="Gupta V."/>
        </authorList>
    </citation>
    <scope>NUCLEOTIDE SEQUENCE [LARGE SCALE GENOMIC DNA]</scope>
    <source>
        <strain evidence="2 3">TVIN-A01</strain>
    </source>
</reference>
<feature type="transmembrane region" description="Helical" evidence="1">
    <location>
        <begin position="79"/>
        <end position="100"/>
    </location>
</feature>
<feature type="transmembrane region" description="Helical" evidence="1">
    <location>
        <begin position="39"/>
        <end position="59"/>
    </location>
</feature>
<sequence length="105" mass="12185">MASLDPGIFSEMAVALTAFVTVDIVISIMLRRYLAQRGFFWAGAITSYLYNTQIGALYLDMALHRQFLLVFDITELYEWLWPASLVFCFFMVFFHSWAFFGGTQR</sequence>
<evidence type="ECO:0000313" key="2">
    <source>
        <dbReference type="EMBL" id="WMW05294.1"/>
    </source>
</evidence>
<dbReference type="Proteomes" id="UP001183127">
    <property type="component" value="Chromosome"/>
</dbReference>
<keyword evidence="1" id="KW-0812">Transmembrane</keyword>
<proteinExistence type="predicted"/>
<organism evidence="2 3">
    <name type="scientific">Pseudomonas entomophila</name>
    <dbReference type="NCBI Taxonomy" id="312306"/>
    <lineage>
        <taxon>Bacteria</taxon>
        <taxon>Pseudomonadati</taxon>
        <taxon>Pseudomonadota</taxon>
        <taxon>Gammaproteobacteria</taxon>
        <taxon>Pseudomonadales</taxon>
        <taxon>Pseudomonadaceae</taxon>
        <taxon>Pseudomonas</taxon>
    </lineage>
</organism>
<keyword evidence="1" id="KW-1133">Transmembrane helix</keyword>
<protein>
    <submittedName>
        <fullName evidence="2">Uncharacterized protein</fullName>
    </submittedName>
</protein>
<keyword evidence="1" id="KW-0472">Membrane</keyword>
<evidence type="ECO:0000313" key="3">
    <source>
        <dbReference type="Proteomes" id="UP001183127"/>
    </source>
</evidence>
<feature type="transmembrane region" description="Helical" evidence="1">
    <location>
        <begin position="12"/>
        <end position="30"/>
    </location>
</feature>
<dbReference type="GeneID" id="32804268"/>
<keyword evidence="3" id="KW-1185">Reference proteome</keyword>
<accession>A0ABY9QPN8</accession>
<dbReference type="EMBL" id="CP132921">
    <property type="protein sequence ID" value="WMW05294.1"/>
    <property type="molecule type" value="Genomic_DNA"/>
</dbReference>